<dbReference type="EMBL" id="OZ034815">
    <property type="protein sequence ID" value="CAL1367573.1"/>
    <property type="molecule type" value="Genomic_DNA"/>
</dbReference>
<evidence type="ECO:0008006" key="4">
    <source>
        <dbReference type="Google" id="ProtNLM"/>
    </source>
</evidence>
<keyword evidence="3" id="KW-1185">Reference proteome</keyword>
<sequence length="203" mass="23236">MCYLFHFPNSNPFRVSALLDEPPFRRLKQQQHSWTTFPAPPHSWTTSPAPPHSSRRLPPFRRTRTRTSTQHRTKTTPPPPFPFASTQPRTKTTPPPPFPFANDGPRDDPFLVFTVSRHPRPPEIGEDPFSYVMSHRGGSSSRSENSIGVVCCYHNLPAVTNRAGTESNSGRRFYGCKFWMVKEVGRIFIFQLCMFESCDHTLC</sequence>
<feature type="compositionally biased region" description="Basic residues" evidence="1">
    <location>
        <begin position="53"/>
        <end position="74"/>
    </location>
</feature>
<accession>A0AAV2D774</accession>
<name>A0AAV2D774_9ROSI</name>
<dbReference type="Proteomes" id="UP001497516">
    <property type="component" value="Chromosome 2"/>
</dbReference>
<feature type="region of interest" description="Disordered" evidence="1">
    <location>
        <begin position="31"/>
        <end position="103"/>
    </location>
</feature>
<protein>
    <recommendedName>
        <fullName evidence="4">Zinc finger GRF-type domain-containing protein</fullName>
    </recommendedName>
</protein>
<dbReference type="AlphaFoldDB" id="A0AAV2D774"/>
<evidence type="ECO:0000313" key="3">
    <source>
        <dbReference type="Proteomes" id="UP001497516"/>
    </source>
</evidence>
<reference evidence="2 3" key="1">
    <citation type="submission" date="2024-04" db="EMBL/GenBank/DDBJ databases">
        <authorList>
            <person name="Fracassetti M."/>
        </authorList>
    </citation>
    <scope>NUCLEOTIDE SEQUENCE [LARGE SCALE GENOMIC DNA]</scope>
</reference>
<evidence type="ECO:0000256" key="1">
    <source>
        <dbReference type="SAM" id="MobiDB-lite"/>
    </source>
</evidence>
<evidence type="ECO:0000313" key="2">
    <source>
        <dbReference type="EMBL" id="CAL1367573.1"/>
    </source>
</evidence>
<proteinExistence type="predicted"/>
<organism evidence="2 3">
    <name type="scientific">Linum trigynum</name>
    <dbReference type="NCBI Taxonomy" id="586398"/>
    <lineage>
        <taxon>Eukaryota</taxon>
        <taxon>Viridiplantae</taxon>
        <taxon>Streptophyta</taxon>
        <taxon>Embryophyta</taxon>
        <taxon>Tracheophyta</taxon>
        <taxon>Spermatophyta</taxon>
        <taxon>Magnoliopsida</taxon>
        <taxon>eudicotyledons</taxon>
        <taxon>Gunneridae</taxon>
        <taxon>Pentapetalae</taxon>
        <taxon>rosids</taxon>
        <taxon>fabids</taxon>
        <taxon>Malpighiales</taxon>
        <taxon>Linaceae</taxon>
        <taxon>Linum</taxon>
    </lineage>
</organism>
<gene>
    <name evidence="2" type="ORF">LTRI10_LOCUS11170</name>
</gene>